<evidence type="ECO:0000313" key="7">
    <source>
        <dbReference type="EMBL" id="OIM22225.1"/>
    </source>
</evidence>
<dbReference type="RefSeq" id="WP_002817520.1">
    <property type="nucleotide sequence ID" value="NZ_CP038451.1"/>
</dbReference>
<dbReference type="Gene3D" id="1.10.357.10">
    <property type="entry name" value="Tetracycline Repressor, domain 2"/>
    <property type="match status" value="1"/>
</dbReference>
<dbReference type="InterPro" id="IPR009057">
    <property type="entry name" value="Homeodomain-like_sf"/>
</dbReference>
<keyword evidence="3" id="KW-0804">Transcription</keyword>
<proteinExistence type="predicted"/>
<dbReference type="InterPro" id="IPR050109">
    <property type="entry name" value="HTH-type_TetR-like_transc_reg"/>
</dbReference>
<evidence type="ECO:0000256" key="3">
    <source>
        <dbReference type="ARBA" id="ARBA00023163"/>
    </source>
</evidence>
<dbReference type="PROSITE" id="PS50977">
    <property type="entry name" value="HTH_TETR_2"/>
    <property type="match status" value="1"/>
</dbReference>
<dbReference type="GO" id="GO:0003700">
    <property type="term" value="F:DNA-binding transcription factor activity"/>
    <property type="evidence" value="ECO:0007669"/>
    <property type="project" value="TreeGrafter"/>
</dbReference>
<keyword evidence="1" id="KW-0805">Transcription regulation</keyword>
<evidence type="ECO:0000256" key="2">
    <source>
        <dbReference type="ARBA" id="ARBA00023125"/>
    </source>
</evidence>
<dbReference type="Pfam" id="PF00440">
    <property type="entry name" value="TetR_N"/>
    <property type="match status" value="1"/>
</dbReference>
<dbReference type="PRINTS" id="PR00455">
    <property type="entry name" value="HTHTETR"/>
</dbReference>
<keyword evidence="2 4" id="KW-0238">DNA-binding</keyword>
<reference evidence="7 8" key="1">
    <citation type="journal article" date="2016" name="BMC Genomics">
        <title>Consensus pan-genome assembly of the specialised wine bacterium Oenococcus oeni.</title>
        <authorList>
            <person name="Sternes P.R."/>
            <person name="Borneman A.R."/>
        </authorList>
    </citation>
    <scope>NUCLEOTIDE SEQUENCE [LARGE SCALE GENOMIC DNA]</scope>
    <source>
        <strain evidence="7 8">AWRIB661</strain>
    </source>
</reference>
<dbReference type="Proteomes" id="UP001281024">
    <property type="component" value="Unassembled WGS sequence"/>
</dbReference>
<dbReference type="EMBL" id="WERV01000006">
    <property type="protein sequence ID" value="MDV7715592.1"/>
    <property type="molecule type" value="Genomic_DNA"/>
</dbReference>
<dbReference type="PANTHER" id="PTHR30055">
    <property type="entry name" value="HTH-TYPE TRANSCRIPTIONAL REGULATOR RUTR"/>
    <property type="match status" value="1"/>
</dbReference>
<evidence type="ECO:0000259" key="5">
    <source>
        <dbReference type="PROSITE" id="PS50977"/>
    </source>
</evidence>
<feature type="DNA-binding region" description="H-T-H motif" evidence="4">
    <location>
        <begin position="26"/>
        <end position="45"/>
    </location>
</feature>
<evidence type="ECO:0000256" key="4">
    <source>
        <dbReference type="PROSITE-ProRule" id="PRU00335"/>
    </source>
</evidence>
<protein>
    <submittedName>
        <fullName evidence="7">TetR family transcriptional regulator</fullName>
    </submittedName>
</protein>
<accession>A0A6H3GMQ7</accession>
<feature type="domain" description="HTH tetR-type" evidence="5">
    <location>
        <begin position="3"/>
        <end position="63"/>
    </location>
</feature>
<sequence length="181" mass="20860">MNKLSKKNILDEATQLIKQKGIDSVSLTDIAKVLGTSHAALYKYFPNKNALLSALAQEWLDVLLIKLFPFNKSPYNTKADIVHDWLWTLFTQKRLAYQKDPEMFKLYTEYIDSNPKLLQEHMNALINSLLSATGWENRDKALAIIQAFILFSAPKLAFLWNEQSEQHFENIWALVAESLND</sequence>
<dbReference type="SUPFAM" id="SSF46689">
    <property type="entry name" value="Homeodomain-like"/>
    <property type="match status" value="1"/>
</dbReference>
<organism evidence="7 8">
    <name type="scientific">Oenococcus oeni</name>
    <name type="common">Leuconostoc oenos</name>
    <dbReference type="NCBI Taxonomy" id="1247"/>
    <lineage>
        <taxon>Bacteria</taxon>
        <taxon>Bacillati</taxon>
        <taxon>Bacillota</taxon>
        <taxon>Bacilli</taxon>
        <taxon>Lactobacillales</taxon>
        <taxon>Lactobacillaceae</taxon>
        <taxon>Oenococcus</taxon>
    </lineage>
</organism>
<evidence type="ECO:0000313" key="8">
    <source>
        <dbReference type="Proteomes" id="UP000181728"/>
    </source>
</evidence>
<dbReference type="Proteomes" id="UP000181728">
    <property type="component" value="Unassembled WGS sequence"/>
</dbReference>
<evidence type="ECO:0000256" key="1">
    <source>
        <dbReference type="ARBA" id="ARBA00023015"/>
    </source>
</evidence>
<evidence type="ECO:0000313" key="6">
    <source>
        <dbReference type="EMBL" id="MDV7715592.1"/>
    </source>
</evidence>
<name>A0A6H3GMQ7_OENOE</name>
<gene>
    <name evidence="7" type="ORF">ATX59_00255</name>
    <name evidence="6" type="ORF">GA838_07525</name>
</gene>
<dbReference type="InterPro" id="IPR001647">
    <property type="entry name" value="HTH_TetR"/>
</dbReference>
<dbReference type="AlphaFoldDB" id="A0A6H3GMQ7"/>
<dbReference type="EMBL" id="MLOK01000003">
    <property type="protein sequence ID" value="OIM22225.1"/>
    <property type="molecule type" value="Genomic_DNA"/>
</dbReference>
<dbReference type="PANTHER" id="PTHR30055:SF234">
    <property type="entry name" value="HTH-TYPE TRANSCRIPTIONAL REGULATOR BETI"/>
    <property type="match status" value="1"/>
</dbReference>
<reference evidence="6" key="2">
    <citation type="submission" date="2019-10" db="EMBL/GenBank/DDBJ databases">
        <title>Malate fermentation in French cider.</title>
        <authorList>
            <person name="Cousin F.J."/>
            <person name="Medina Fernandez S."/>
            <person name="Misery B."/>
            <person name="Laplace J.-M."/>
            <person name="Cretenet M."/>
        </authorList>
    </citation>
    <scope>NUCLEOTIDE SEQUENCE</scope>
    <source>
        <strain evidence="6">UCMA15129</strain>
    </source>
</reference>
<dbReference type="GO" id="GO:0000976">
    <property type="term" value="F:transcription cis-regulatory region binding"/>
    <property type="evidence" value="ECO:0007669"/>
    <property type="project" value="TreeGrafter"/>
</dbReference>
<comment type="caution">
    <text evidence="7">The sequence shown here is derived from an EMBL/GenBank/DDBJ whole genome shotgun (WGS) entry which is preliminary data.</text>
</comment>